<dbReference type="AlphaFoldDB" id="A0AA40BUZ8"/>
<evidence type="ECO:0000313" key="3">
    <source>
        <dbReference type="Proteomes" id="UP001175000"/>
    </source>
</evidence>
<organism evidence="2 3">
    <name type="scientific">Immersiella caudata</name>
    <dbReference type="NCBI Taxonomy" id="314043"/>
    <lineage>
        <taxon>Eukaryota</taxon>
        <taxon>Fungi</taxon>
        <taxon>Dikarya</taxon>
        <taxon>Ascomycota</taxon>
        <taxon>Pezizomycotina</taxon>
        <taxon>Sordariomycetes</taxon>
        <taxon>Sordariomycetidae</taxon>
        <taxon>Sordariales</taxon>
        <taxon>Lasiosphaeriaceae</taxon>
        <taxon>Immersiella</taxon>
    </lineage>
</organism>
<proteinExistence type="predicted"/>
<dbReference type="EMBL" id="JAULSU010000006">
    <property type="protein sequence ID" value="KAK0614663.1"/>
    <property type="molecule type" value="Genomic_DNA"/>
</dbReference>
<keyword evidence="3" id="KW-1185">Reference proteome</keyword>
<keyword evidence="1" id="KW-0732">Signal</keyword>
<name>A0AA40BUZ8_9PEZI</name>
<gene>
    <name evidence="2" type="ORF">B0T14DRAFT_438455</name>
</gene>
<feature type="signal peptide" evidence="1">
    <location>
        <begin position="1"/>
        <end position="22"/>
    </location>
</feature>
<protein>
    <submittedName>
        <fullName evidence="2">Uncharacterized protein</fullName>
    </submittedName>
</protein>
<comment type="caution">
    <text evidence="2">The sequence shown here is derived from an EMBL/GenBank/DDBJ whole genome shotgun (WGS) entry which is preliminary data.</text>
</comment>
<evidence type="ECO:0000313" key="2">
    <source>
        <dbReference type="EMBL" id="KAK0614663.1"/>
    </source>
</evidence>
<dbReference type="PROSITE" id="PS51257">
    <property type="entry name" value="PROKAR_LIPOPROTEIN"/>
    <property type="match status" value="1"/>
</dbReference>
<feature type="chain" id="PRO_5041317330" evidence="1">
    <location>
        <begin position="23"/>
        <end position="324"/>
    </location>
</feature>
<accession>A0AA40BUZ8</accession>
<sequence>MGRSVGSLALAATAFLSCIVEGARVCGNGTSPASGSFQHNLIDVRYDGPDPDKDLGVSTIAVALGSGSTPIYECVAQWPEAWGGWYEGGSNAIWSDCIGTGAGFGQDKTVSFSVDWKTKTIRLTHSFDCSDRQGSEGSASGSLAVDFECATRDGAMYCIPKLTSAGARPALRISTSYTSAPKGLDCAAGSVGQNSWRVESWLRRYEMAPGTSTPGAPLPKDTGPSFTLRSLPTNTTFNCATTQHRNGTFDGSCKSPSPSAPAGSAEFSFDSRLNILKVSETRDCDGRKLSAVGVAYYQSICDRDFNSVFFTCTADPLWIGAGAS</sequence>
<dbReference type="Proteomes" id="UP001175000">
    <property type="component" value="Unassembled WGS sequence"/>
</dbReference>
<evidence type="ECO:0000256" key="1">
    <source>
        <dbReference type="SAM" id="SignalP"/>
    </source>
</evidence>
<reference evidence="2" key="1">
    <citation type="submission" date="2023-06" db="EMBL/GenBank/DDBJ databases">
        <title>Genome-scale phylogeny and comparative genomics of the fungal order Sordariales.</title>
        <authorList>
            <consortium name="Lawrence Berkeley National Laboratory"/>
            <person name="Hensen N."/>
            <person name="Bonometti L."/>
            <person name="Westerberg I."/>
            <person name="Brannstrom I.O."/>
            <person name="Guillou S."/>
            <person name="Cros-Aarteil S."/>
            <person name="Calhoun S."/>
            <person name="Haridas S."/>
            <person name="Kuo A."/>
            <person name="Mondo S."/>
            <person name="Pangilinan J."/>
            <person name="Riley R."/>
            <person name="Labutti K."/>
            <person name="Andreopoulos B."/>
            <person name="Lipzen A."/>
            <person name="Chen C."/>
            <person name="Yanf M."/>
            <person name="Daum C."/>
            <person name="Ng V."/>
            <person name="Clum A."/>
            <person name="Steindorff A."/>
            <person name="Ohm R."/>
            <person name="Martin F."/>
            <person name="Silar P."/>
            <person name="Natvig D."/>
            <person name="Lalanne C."/>
            <person name="Gautier V."/>
            <person name="Ament-Velasquez S.L."/>
            <person name="Kruys A."/>
            <person name="Hutchinson M.I."/>
            <person name="Powell A.J."/>
            <person name="Barry K."/>
            <person name="Miller A.N."/>
            <person name="Grigoriev I.V."/>
            <person name="Debuchy R."/>
            <person name="Gladieux P."/>
            <person name="Thoren M.H."/>
            <person name="Johannesson H."/>
        </authorList>
    </citation>
    <scope>NUCLEOTIDE SEQUENCE</scope>
    <source>
        <strain evidence="2">CBS 606.72</strain>
    </source>
</reference>